<dbReference type="Gene3D" id="3.30.565.10">
    <property type="entry name" value="Histidine kinase-like ATPase, C-terminal domain"/>
    <property type="match status" value="2"/>
</dbReference>
<dbReference type="InterPro" id="IPR001789">
    <property type="entry name" value="Sig_transdc_resp-reg_receiver"/>
</dbReference>
<evidence type="ECO:0000256" key="8">
    <source>
        <dbReference type="ARBA" id="ARBA00023012"/>
    </source>
</evidence>
<dbReference type="InterPro" id="IPR003661">
    <property type="entry name" value="HisK_dim/P_dom"/>
</dbReference>
<dbReference type="PANTHER" id="PTHR43547">
    <property type="entry name" value="TWO-COMPONENT HISTIDINE KINASE"/>
    <property type="match status" value="1"/>
</dbReference>
<evidence type="ECO:0000256" key="7">
    <source>
        <dbReference type="ARBA" id="ARBA00022840"/>
    </source>
</evidence>
<keyword evidence="10" id="KW-0812">Transmembrane</keyword>
<gene>
    <name evidence="13" type="ORF">HQN87_28680</name>
</gene>
<feature type="modified residue" description="4-aspartylphosphate" evidence="9">
    <location>
        <position position="762"/>
    </location>
</feature>
<dbReference type="Pfam" id="PF02518">
    <property type="entry name" value="HATPase_c"/>
    <property type="match status" value="2"/>
</dbReference>
<dbReference type="CDD" id="cd17574">
    <property type="entry name" value="REC_OmpR"/>
    <property type="match status" value="1"/>
</dbReference>
<dbReference type="SMART" id="SM00388">
    <property type="entry name" value="HisKA"/>
    <property type="match status" value="1"/>
</dbReference>
<feature type="domain" description="Histidine kinase" evidence="11">
    <location>
        <begin position="441"/>
        <end position="656"/>
    </location>
</feature>
<dbReference type="Gene3D" id="3.40.50.2300">
    <property type="match status" value="1"/>
</dbReference>
<dbReference type="SUPFAM" id="SSF47384">
    <property type="entry name" value="Homodimeric domain of signal transducing histidine kinase"/>
    <property type="match status" value="1"/>
</dbReference>
<keyword evidence="5" id="KW-0547">Nucleotide-binding</keyword>
<dbReference type="SMART" id="SM00448">
    <property type="entry name" value="REC"/>
    <property type="match status" value="1"/>
</dbReference>
<dbReference type="Pfam" id="PF00512">
    <property type="entry name" value="HisKA"/>
    <property type="match status" value="1"/>
</dbReference>
<feature type="transmembrane region" description="Helical" evidence="10">
    <location>
        <begin position="337"/>
        <end position="358"/>
    </location>
</feature>
<dbReference type="EMBL" id="JABMKX010000023">
    <property type="protein sequence ID" value="NQX49300.1"/>
    <property type="molecule type" value="Genomic_DNA"/>
</dbReference>
<comment type="catalytic activity">
    <reaction evidence="1">
        <text>ATP + protein L-histidine = ADP + protein N-phospho-L-histidine.</text>
        <dbReference type="EC" id="2.7.13.3"/>
    </reaction>
</comment>
<dbReference type="EC" id="2.7.13.3" evidence="2"/>
<keyword evidence="8" id="KW-0902">Two-component regulatory system</keyword>
<keyword evidence="7" id="KW-0067">ATP-binding</keyword>
<evidence type="ECO:0000259" key="12">
    <source>
        <dbReference type="PROSITE" id="PS50110"/>
    </source>
</evidence>
<evidence type="ECO:0000256" key="10">
    <source>
        <dbReference type="SAM" id="Phobius"/>
    </source>
</evidence>
<feature type="transmembrane region" description="Helical" evidence="10">
    <location>
        <begin position="244"/>
        <end position="270"/>
    </location>
</feature>
<dbReference type="InterPro" id="IPR004358">
    <property type="entry name" value="Sig_transdc_His_kin-like_C"/>
</dbReference>
<organism evidence="13 14">
    <name type="scientific">Paenibacillus tritici</name>
    <dbReference type="NCBI Taxonomy" id="1873425"/>
    <lineage>
        <taxon>Bacteria</taxon>
        <taxon>Bacillati</taxon>
        <taxon>Bacillota</taxon>
        <taxon>Bacilli</taxon>
        <taxon>Bacillales</taxon>
        <taxon>Paenibacillaceae</taxon>
        <taxon>Paenibacillus</taxon>
    </lineage>
</organism>
<evidence type="ECO:0000256" key="1">
    <source>
        <dbReference type="ARBA" id="ARBA00000085"/>
    </source>
</evidence>
<dbReference type="InterPro" id="IPR005467">
    <property type="entry name" value="His_kinase_dom"/>
</dbReference>
<feature type="transmembrane region" description="Helical" evidence="10">
    <location>
        <begin position="312"/>
        <end position="331"/>
    </location>
</feature>
<evidence type="ECO:0000256" key="6">
    <source>
        <dbReference type="ARBA" id="ARBA00022777"/>
    </source>
</evidence>
<feature type="transmembrane region" description="Helical" evidence="10">
    <location>
        <begin position="365"/>
        <end position="382"/>
    </location>
</feature>
<evidence type="ECO:0000313" key="14">
    <source>
        <dbReference type="Proteomes" id="UP000711047"/>
    </source>
</evidence>
<dbReference type="Pfam" id="PF07695">
    <property type="entry name" value="7TMR-DISM_7TM"/>
    <property type="match status" value="1"/>
</dbReference>
<keyword evidence="6" id="KW-0418">Kinase</keyword>
<protein>
    <recommendedName>
        <fullName evidence="2">histidine kinase</fullName>
        <ecNumber evidence="2">2.7.13.3</ecNumber>
    </recommendedName>
</protein>
<dbReference type="CDD" id="cd00082">
    <property type="entry name" value="HisKA"/>
    <property type="match status" value="1"/>
</dbReference>
<evidence type="ECO:0000256" key="5">
    <source>
        <dbReference type="ARBA" id="ARBA00022741"/>
    </source>
</evidence>
<feature type="transmembrane region" description="Helical" evidence="10">
    <location>
        <begin position="215"/>
        <end position="237"/>
    </location>
</feature>
<sequence length="1041" mass="118158">MMNTNSRYYFKHSILIMLYMSLLLGMHTGWQQIFASPQQPGASGGKLDLRGWNLKNAHSLVLDGEWAFYPNRLVTESDIRSGIAGAPLLINVPGNWKSSLSGSSLGYGTFALRILVDHPLDEPYSFWAQQIQASSRIEVNGQTFPSMGQPAAHKELYRPMAISYNVDYPLPAGKQEMLVLIQAANYEHGEKGGISYSIRFGAQSSIQKERWYSTAFQLTTIIILLIHALYVCILYVLAKKQRTLLLFALMLITTALSIAADNDVLLLIVLPLNYTWMFKIRLLSYVWMVFFMLLLTYKFYSAQPVGRAFKIYSFLLVLYTLCIGVLPIHIVLSHATIYFSLLYMIPPCWMFVIFGIMVYKRKRDVSFLTFIASCIVSGVIWGNTLNGDRQNLPFYSIDILAAIVGFSAYGLKQYIRRSDENRVLYEQLVQTDKQKERFLISTSHELRTPLHGMISIAETEYDKRRSAYPEEESGDLELLVRIGRQMSQLLDDLMDLTLLRENRMVLHPVPLSISTIAAGVADMLRYLTEGRNLTLHVSASEALPPVWADEKRLIQILFNLIHNAVKFTASGSIRISAEETDGQLLISVADTGEGIGEEELSRIFQPYEQAGGPDRGGLGLGLSITRHLVELHGGRLTVESRPGEGSIFRFNLPLADRAFFTDGRSGENEAEEWPDITLNAQSPYFQGRGEDPLPAAAPLFAAAKEEQDEAILHILVVDDDPVNLRVLSTILHEDMYRLTPVLSGEEALKRLREESWDLLITDVMMPQMSGYELTRRVRERYSASELPVLLLTARARREEIYYGFRLGANDYVTKPVDSLELKYRVTGLARMKQSIQHNLRLEIAYLQAQIRPHFLFNALNSISTLSQIDIRQMQELIDAFSSFLRASFDLMNTGKLVQLHQELSLVEAYLYIEQVRFGERLEVVWERNYSGLLLVPPLILQPLVENAVRHGLLSLIEGGTLMIRIEEQEDHVRFEIQDNGKGMDQTVIERLLKKNKDTDSGIGIWNTNRRLIERYGQGLSIRSRPGHGTTVSFIVPVRWME</sequence>
<dbReference type="PROSITE" id="PS50110">
    <property type="entry name" value="RESPONSE_REGULATORY"/>
    <property type="match status" value="1"/>
</dbReference>
<evidence type="ECO:0000259" key="11">
    <source>
        <dbReference type="PROSITE" id="PS50109"/>
    </source>
</evidence>
<feature type="domain" description="Response regulatory" evidence="12">
    <location>
        <begin position="713"/>
        <end position="829"/>
    </location>
</feature>
<dbReference type="Proteomes" id="UP000711047">
    <property type="component" value="Unassembled WGS sequence"/>
</dbReference>
<dbReference type="InterPro" id="IPR011623">
    <property type="entry name" value="7TMR_DISM_rcpt_extracell_dom1"/>
</dbReference>
<dbReference type="SUPFAM" id="SSF55874">
    <property type="entry name" value="ATPase domain of HSP90 chaperone/DNA topoisomerase II/histidine kinase"/>
    <property type="match status" value="2"/>
</dbReference>
<dbReference type="InterPro" id="IPR036097">
    <property type="entry name" value="HisK_dim/P_sf"/>
</dbReference>
<evidence type="ECO:0000256" key="3">
    <source>
        <dbReference type="ARBA" id="ARBA00022553"/>
    </source>
</evidence>
<feature type="transmembrane region" description="Helical" evidence="10">
    <location>
        <begin position="282"/>
        <end position="300"/>
    </location>
</feature>
<proteinExistence type="predicted"/>
<keyword evidence="14" id="KW-1185">Reference proteome</keyword>
<dbReference type="RefSeq" id="WP_173140253.1">
    <property type="nucleotide sequence ID" value="NZ_JABMKX010000023.1"/>
</dbReference>
<dbReference type="PROSITE" id="PS50109">
    <property type="entry name" value="HIS_KIN"/>
    <property type="match status" value="2"/>
</dbReference>
<dbReference type="Pfam" id="PF06580">
    <property type="entry name" value="His_kinase"/>
    <property type="match status" value="1"/>
</dbReference>
<evidence type="ECO:0000256" key="2">
    <source>
        <dbReference type="ARBA" id="ARBA00012438"/>
    </source>
</evidence>
<dbReference type="InterPro" id="IPR011006">
    <property type="entry name" value="CheY-like_superfamily"/>
</dbReference>
<dbReference type="Gene3D" id="1.10.287.130">
    <property type="match status" value="1"/>
</dbReference>
<feature type="domain" description="Histidine kinase" evidence="11">
    <location>
        <begin position="939"/>
        <end position="1039"/>
    </location>
</feature>
<dbReference type="InterPro" id="IPR003594">
    <property type="entry name" value="HATPase_dom"/>
</dbReference>
<dbReference type="Pfam" id="PF00072">
    <property type="entry name" value="Response_reg"/>
    <property type="match status" value="1"/>
</dbReference>
<dbReference type="CDD" id="cd16922">
    <property type="entry name" value="HATPase_EvgS-ArcB-TorS-like"/>
    <property type="match status" value="1"/>
</dbReference>
<evidence type="ECO:0000313" key="13">
    <source>
        <dbReference type="EMBL" id="NQX49300.1"/>
    </source>
</evidence>
<dbReference type="SUPFAM" id="SSF52172">
    <property type="entry name" value="CheY-like"/>
    <property type="match status" value="1"/>
</dbReference>
<reference evidence="13 14" key="1">
    <citation type="submission" date="2020-05" db="EMBL/GenBank/DDBJ databases">
        <title>Paenibacillus glebae, sp. nov., Paenibacillus humi sp. nov., Paenibacillus pedi sp. nov., Paenibacillus terrestris sp. nov. and Paenibacillus terricola sp. nov., isolated from a forest top soil sample.</title>
        <authorList>
            <person name="Qi S."/>
            <person name="Carlier A."/>
            <person name="Cnockaert M."/>
            <person name="Vandamme P."/>
        </authorList>
    </citation>
    <scope>NUCLEOTIDE SEQUENCE [LARGE SCALE GENOMIC DNA]</scope>
    <source>
        <strain evidence="13 14">LMG 29502</strain>
    </source>
</reference>
<name>A0ABX2DY81_9BACL</name>
<evidence type="ECO:0000256" key="4">
    <source>
        <dbReference type="ARBA" id="ARBA00022679"/>
    </source>
</evidence>
<dbReference type="PRINTS" id="PR00344">
    <property type="entry name" value="BCTRLSENSOR"/>
</dbReference>
<feature type="transmembrane region" description="Helical" evidence="10">
    <location>
        <begin position="394"/>
        <end position="411"/>
    </location>
</feature>
<accession>A0ABX2DY81</accession>
<keyword evidence="10" id="KW-1133">Transmembrane helix</keyword>
<dbReference type="SMART" id="SM00387">
    <property type="entry name" value="HATPase_c"/>
    <property type="match status" value="2"/>
</dbReference>
<keyword evidence="10" id="KW-0472">Membrane</keyword>
<evidence type="ECO:0000256" key="9">
    <source>
        <dbReference type="PROSITE-ProRule" id="PRU00169"/>
    </source>
</evidence>
<keyword evidence="3 9" id="KW-0597">Phosphoprotein</keyword>
<keyword evidence="4" id="KW-0808">Transferase</keyword>
<dbReference type="InterPro" id="IPR036890">
    <property type="entry name" value="HATPase_C_sf"/>
</dbReference>
<dbReference type="InterPro" id="IPR010559">
    <property type="entry name" value="Sig_transdc_His_kin_internal"/>
</dbReference>
<dbReference type="PANTHER" id="PTHR43547:SF2">
    <property type="entry name" value="HYBRID SIGNAL TRANSDUCTION HISTIDINE KINASE C"/>
    <property type="match status" value="1"/>
</dbReference>
<comment type="caution">
    <text evidence="13">The sequence shown here is derived from an EMBL/GenBank/DDBJ whole genome shotgun (WGS) entry which is preliminary data.</text>
</comment>